<comment type="similarity">
    <text evidence="1">Belongs to the UPF0587 family.</text>
</comment>
<evidence type="ECO:0000256" key="1">
    <source>
        <dbReference type="ARBA" id="ARBA00007818"/>
    </source>
</evidence>
<proteinExistence type="inferred from homology"/>
<organism evidence="4 5">
    <name type="scientific">Lachancea meyersii CBS 8951</name>
    <dbReference type="NCBI Taxonomy" id="1266667"/>
    <lineage>
        <taxon>Eukaryota</taxon>
        <taxon>Fungi</taxon>
        <taxon>Dikarya</taxon>
        <taxon>Ascomycota</taxon>
        <taxon>Saccharomycotina</taxon>
        <taxon>Saccharomycetes</taxon>
        <taxon>Saccharomycetales</taxon>
        <taxon>Saccharomycetaceae</taxon>
        <taxon>Lachancea</taxon>
    </lineage>
</organism>
<dbReference type="PANTHER" id="PTHR12857:SF0">
    <property type="entry name" value="CXXC MOTIF CONTAINING ZINC BINDING PROTEIN"/>
    <property type="match status" value="1"/>
</dbReference>
<evidence type="ECO:0000256" key="2">
    <source>
        <dbReference type="ARBA" id="ARBA00022723"/>
    </source>
</evidence>
<dbReference type="SUPFAM" id="SSF141678">
    <property type="entry name" value="MAL13P1.257-like"/>
    <property type="match status" value="1"/>
</dbReference>
<keyword evidence="3" id="KW-0862">Zinc</keyword>
<dbReference type="PANTHER" id="PTHR12857">
    <property type="entry name" value="CXXC MOTIF CONTAINING ZINC BINDING PROTEIN"/>
    <property type="match status" value="1"/>
</dbReference>
<dbReference type="InterPro" id="IPR008584">
    <property type="entry name" value="CXXC_Zn-binding_euk"/>
</dbReference>
<dbReference type="GO" id="GO:0008270">
    <property type="term" value="F:zinc ion binding"/>
    <property type="evidence" value="ECO:0007669"/>
    <property type="project" value="TreeGrafter"/>
</dbReference>
<evidence type="ECO:0000313" key="5">
    <source>
        <dbReference type="Proteomes" id="UP000191144"/>
    </source>
</evidence>
<accession>A0A1G4JPU7</accession>
<name>A0A1G4JPU7_9SACH</name>
<dbReference type="Pfam" id="PF05907">
    <property type="entry name" value="CXXC_Zn-b_euk"/>
    <property type="match status" value="1"/>
</dbReference>
<dbReference type="OrthoDB" id="10248838at2759"/>
<protein>
    <submittedName>
        <fullName evidence="4">LAME_0F00672g1_1</fullName>
    </submittedName>
</protein>
<evidence type="ECO:0000256" key="3">
    <source>
        <dbReference type="ARBA" id="ARBA00022833"/>
    </source>
</evidence>
<dbReference type="EMBL" id="LT598477">
    <property type="protein sequence ID" value="SCU92600.1"/>
    <property type="molecule type" value="Genomic_DNA"/>
</dbReference>
<keyword evidence="5" id="KW-1185">Reference proteome</keyword>
<keyword evidence="2" id="KW-0479">Metal-binding</keyword>
<reference evidence="5" key="1">
    <citation type="submission" date="2016-03" db="EMBL/GenBank/DDBJ databases">
        <authorList>
            <person name="Devillers Hugo."/>
        </authorList>
    </citation>
    <scope>NUCLEOTIDE SEQUENCE [LARGE SCALE GENOMIC DNA]</scope>
</reference>
<sequence length="185" mass="20748">MLYAVVSATLSDNISQFSVHDTDSEVADYALEIVCTNCREKHDSLVVMNRLEKYDMNHGKGEASLVMKCKFCGNQCTVNLEKMEEKLYNLDVDGNGEAVEKVKLQRKKQGIKKVDSSKAIVLALDCRGCEVTGLDFSNLSFDVQLTSGNTMQATFEDENEWYDYDDNSAEEVSIVDLQFELVNGK</sequence>
<dbReference type="Proteomes" id="UP000191144">
    <property type="component" value="Chromosome F"/>
</dbReference>
<gene>
    <name evidence="4" type="ORF">LAME_0F00672G</name>
</gene>
<evidence type="ECO:0000313" key="4">
    <source>
        <dbReference type="EMBL" id="SCU92600.1"/>
    </source>
</evidence>
<dbReference type="AlphaFoldDB" id="A0A1G4JPU7"/>